<dbReference type="Proteomes" id="UP000016702">
    <property type="component" value="Chromosome"/>
</dbReference>
<dbReference type="NCBIfam" id="TIGR03696">
    <property type="entry name" value="Rhs_assc_core"/>
    <property type="match status" value="1"/>
</dbReference>
<name>A0ABN5ULW9_PSEPU</name>
<gene>
    <name evidence="1" type="ORF">PP4_28100</name>
</gene>
<evidence type="ECO:0008006" key="3">
    <source>
        <dbReference type="Google" id="ProtNLM"/>
    </source>
</evidence>
<organism evidence="1 2">
    <name type="scientific">Pseudomonas putida NBRC 14164</name>
    <dbReference type="NCBI Taxonomy" id="1211579"/>
    <lineage>
        <taxon>Bacteria</taxon>
        <taxon>Pseudomonadati</taxon>
        <taxon>Pseudomonadota</taxon>
        <taxon>Gammaproteobacteria</taxon>
        <taxon>Pseudomonadales</taxon>
        <taxon>Pseudomonadaceae</taxon>
        <taxon>Pseudomonas</taxon>
    </lineage>
</organism>
<dbReference type="EMBL" id="AP013070">
    <property type="protein sequence ID" value="BAN54663.1"/>
    <property type="molecule type" value="Genomic_DNA"/>
</dbReference>
<dbReference type="InterPro" id="IPR022385">
    <property type="entry name" value="Rhs_assc_core"/>
</dbReference>
<dbReference type="Gene3D" id="2.180.10.10">
    <property type="entry name" value="RHS repeat-associated core"/>
    <property type="match status" value="1"/>
</dbReference>
<sequence>MQSSVVEARGHVLHSLSYTPFGFNQATGELPVGFNGEHCDAVTGMYGLGAGYRWLSTKCMRFSSPDNLSPFAKGGINAYTYVRNDPVNLLDLDGHAPSAPILHGTKMRRFQYGFRKIQAFDENFGVYESKPGLFKKPKLLIYTHGNENKILIDDVAMGPFEFATWLTSKNINLQKYRKVIFATCLGGYGESFGQKFSNQNNVKVSAIPGIGDATMVNGVEPGTFSFGLLSEPYEGIAETTPQRPRAYSFVEFTPQDAKKFRSA</sequence>
<evidence type="ECO:0000313" key="2">
    <source>
        <dbReference type="Proteomes" id="UP000016702"/>
    </source>
</evidence>
<accession>A0ABN5ULW9</accession>
<proteinExistence type="predicted"/>
<evidence type="ECO:0000313" key="1">
    <source>
        <dbReference type="EMBL" id="BAN54663.1"/>
    </source>
</evidence>
<reference evidence="1 2" key="1">
    <citation type="journal article" date="2014" name="Genome Announc.">
        <title>The Complete Genome Sequence of Pseudomonas putida NBRC 14164T Confirms High Intraspecies Variation.</title>
        <authorList>
            <person name="Ohji S."/>
            <person name="Yamazoe A."/>
            <person name="Hosoyama A."/>
            <person name="Tsuchikane K."/>
            <person name="Ezaki T."/>
            <person name="Fujita N."/>
        </authorList>
    </citation>
    <scope>NUCLEOTIDE SEQUENCE [LARGE SCALE GENOMIC DNA]</scope>
    <source>
        <strain evidence="1 2">NBRC 14164</strain>
    </source>
</reference>
<protein>
    <recommendedName>
        <fullName evidence="3">RHS repeat-associated core domain-containing protein</fullName>
    </recommendedName>
</protein>
<keyword evidence="2" id="KW-1185">Reference proteome</keyword>